<reference evidence="3 4" key="1">
    <citation type="submission" date="2018-09" db="EMBL/GenBank/DDBJ databases">
        <title>Bacillus saliacetes sp. nov., isolated from Thai shrimp paste (Ka-pi).</title>
        <authorList>
            <person name="Daroonpunt R."/>
            <person name="Tanasupawat S."/>
            <person name="Yiamsombut S."/>
        </authorList>
    </citation>
    <scope>NUCLEOTIDE SEQUENCE [LARGE SCALE GENOMIC DNA]</scope>
    <source>
        <strain evidence="3 4">SKP7-4</strain>
    </source>
</reference>
<dbReference type="Proteomes" id="UP000265801">
    <property type="component" value="Unassembled WGS sequence"/>
</dbReference>
<name>A0A3A1QW84_9BACI</name>
<feature type="compositionally biased region" description="Acidic residues" evidence="1">
    <location>
        <begin position="41"/>
        <end position="52"/>
    </location>
</feature>
<evidence type="ECO:0008006" key="5">
    <source>
        <dbReference type="Google" id="ProtNLM"/>
    </source>
</evidence>
<sequence length="217" mass="24428">MKYIPMILSMIFLLSGCSLISINTSSPEPASENAETVSPVDESEDAVSDTDENKETLSTTENEEAMPTDTDKQDVIIAFIEEDIHKISELETVAFNSLLSVSGENYTDDPTMLAVIKQDVLPAYKEAVSEAEKLEAPIPELEQPTEQIKMTTKTFLESVELQKEALEKQDIQVMEEANQKMLEYQGMLEEYHGMMKVIADEYEITYEPLQIDQTQTL</sequence>
<feature type="chain" id="PRO_5038618507" description="Lipoprotein" evidence="2">
    <location>
        <begin position="21"/>
        <end position="217"/>
    </location>
</feature>
<dbReference type="PROSITE" id="PS51257">
    <property type="entry name" value="PROKAR_LIPOPROTEIN"/>
    <property type="match status" value="1"/>
</dbReference>
<evidence type="ECO:0000256" key="2">
    <source>
        <dbReference type="SAM" id="SignalP"/>
    </source>
</evidence>
<gene>
    <name evidence="3" type="ORF">D3H55_12965</name>
</gene>
<feature type="compositionally biased region" description="Polar residues" evidence="1">
    <location>
        <begin position="25"/>
        <end position="36"/>
    </location>
</feature>
<dbReference type="AlphaFoldDB" id="A0A3A1QW84"/>
<evidence type="ECO:0000313" key="3">
    <source>
        <dbReference type="EMBL" id="RIW32492.1"/>
    </source>
</evidence>
<evidence type="ECO:0000313" key="4">
    <source>
        <dbReference type="Proteomes" id="UP000265801"/>
    </source>
</evidence>
<protein>
    <recommendedName>
        <fullName evidence="5">Lipoprotein</fullName>
    </recommendedName>
</protein>
<accession>A0A3A1QW84</accession>
<feature type="region of interest" description="Disordered" evidence="1">
    <location>
        <begin position="25"/>
        <end position="70"/>
    </location>
</feature>
<feature type="signal peptide" evidence="2">
    <location>
        <begin position="1"/>
        <end position="20"/>
    </location>
</feature>
<dbReference type="OrthoDB" id="1953267at2"/>
<proteinExistence type="predicted"/>
<comment type="caution">
    <text evidence="3">The sequence shown here is derived from an EMBL/GenBank/DDBJ whole genome shotgun (WGS) entry which is preliminary data.</text>
</comment>
<keyword evidence="2" id="KW-0732">Signal</keyword>
<dbReference type="EMBL" id="QXIR01000017">
    <property type="protein sequence ID" value="RIW32492.1"/>
    <property type="molecule type" value="Genomic_DNA"/>
</dbReference>
<evidence type="ECO:0000256" key="1">
    <source>
        <dbReference type="SAM" id="MobiDB-lite"/>
    </source>
</evidence>
<keyword evidence="4" id="KW-1185">Reference proteome</keyword>
<organism evidence="3 4">
    <name type="scientific">Bacillus salacetis</name>
    <dbReference type="NCBI Taxonomy" id="2315464"/>
    <lineage>
        <taxon>Bacteria</taxon>
        <taxon>Bacillati</taxon>
        <taxon>Bacillota</taxon>
        <taxon>Bacilli</taxon>
        <taxon>Bacillales</taxon>
        <taxon>Bacillaceae</taxon>
        <taxon>Bacillus</taxon>
    </lineage>
</organism>